<gene>
    <name evidence="1" type="ORF">C8R41DRAFT_920918</name>
</gene>
<reference evidence="1" key="1">
    <citation type="submission" date="2022-08" db="EMBL/GenBank/DDBJ databases">
        <title>A Global Phylogenomic Analysis of the Shiitake Genus Lentinula.</title>
        <authorList>
            <consortium name="DOE Joint Genome Institute"/>
            <person name="Sierra-Patev S."/>
            <person name="Min B."/>
            <person name="Naranjo-Ortiz M."/>
            <person name="Looney B."/>
            <person name="Konkel Z."/>
            <person name="Slot J.C."/>
            <person name="Sakamoto Y."/>
            <person name="Steenwyk J.L."/>
            <person name="Rokas A."/>
            <person name="Carro J."/>
            <person name="Camarero S."/>
            <person name="Ferreira P."/>
            <person name="Molpeceres G."/>
            <person name="Ruiz-Duenas F.J."/>
            <person name="Serrano A."/>
            <person name="Henrissat B."/>
            <person name="Drula E."/>
            <person name="Hughes K.W."/>
            <person name="Mata J.L."/>
            <person name="Ishikawa N.K."/>
            <person name="Vargas-Isla R."/>
            <person name="Ushijima S."/>
            <person name="Smith C.A."/>
            <person name="Ahrendt S."/>
            <person name="Andreopoulos W."/>
            <person name="He G."/>
            <person name="Labutti K."/>
            <person name="Lipzen A."/>
            <person name="Ng V."/>
            <person name="Riley R."/>
            <person name="Sandor L."/>
            <person name="Barry K."/>
            <person name="Martinez A.T."/>
            <person name="Xiao Y."/>
            <person name="Gibbons J.G."/>
            <person name="Terashima K."/>
            <person name="Grigoriev I.V."/>
            <person name="Hibbett D.S."/>
        </authorList>
    </citation>
    <scope>NUCLEOTIDE SEQUENCE</scope>
    <source>
        <strain evidence="1">RHP3577 ss4</strain>
    </source>
</reference>
<name>A0ABQ8VG28_9AGAR</name>
<organism evidence="1 2">
    <name type="scientific">Lentinula lateritia</name>
    <dbReference type="NCBI Taxonomy" id="40482"/>
    <lineage>
        <taxon>Eukaryota</taxon>
        <taxon>Fungi</taxon>
        <taxon>Dikarya</taxon>
        <taxon>Basidiomycota</taxon>
        <taxon>Agaricomycotina</taxon>
        <taxon>Agaricomycetes</taxon>
        <taxon>Agaricomycetidae</taxon>
        <taxon>Agaricales</taxon>
        <taxon>Marasmiineae</taxon>
        <taxon>Omphalotaceae</taxon>
        <taxon>Lentinula</taxon>
    </lineage>
</organism>
<protein>
    <submittedName>
        <fullName evidence="1">Uncharacterized protein</fullName>
    </submittedName>
</protein>
<evidence type="ECO:0000313" key="1">
    <source>
        <dbReference type="EMBL" id="KAJ4488664.1"/>
    </source>
</evidence>
<keyword evidence="2" id="KW-1185">Reference proteome</keyword>
<proteinExistence type="predicted"/>
<accession>A0ABQ8VG28</accession>
<dbReference type="EMBL" id="JANVFT010000046">
    <property type="protein sequence ID" value="KAJ4488664.1"/>
    <property type="molecule type" value="Genomic_DNA"/>
</dbReference>
<evidence type="ECO:0000313" key="2">
    <source>
        <dbReference type="Proteomes" id="UP001150217"/>
    </source>
</evidence>
<sequence length="160" mass="17832">MQEACRIDSSGLEAKRQQEQVKFRKRLAEMNRQKVETREKKAVDLHEGLSKIPLISSLSGLDTAPSQVIDPSGAREWTGKHYDTQINALRVRYVDIAATTSFKNIADKLEGLKAGFKLSCLDALNLPFGGSLDTHIISNNLDGLDIVAEFWEEEEAEEEG</sequence>
<dbReference type="Proteomes" id="UP001150217">
    <property type="component" value="Unassembled WGS sequence"/>
</dbReference>
<comment type="caution">
    <text evidence="1">The sequence shown here is derived from an EMBL/GenBank/DDBJ whole genome shotgun (WGS) entry which is preliminary data.</text>
</comment>